<feature type="compositionally biased region" description="Basic and acidic residues" evidence="2">
    <location>
        <begin position="133"/>
        <end position="153"/>
    </location>
</feature>
<feature type="compositionally biased region" description="Basic residues" evidence="2">
    <location>
        <begin position="657"/>
        <end position="667"/>
    </location>
</feature>
<name>A0A7S1TEQ9_9RHOD</name>
<feature type="coiled-coil region" evidence="1">
    <location>
        <begin position="364"/>
        <end position="402"/>
    </location>
</feature>
<feature type="compositionally biased region" description="Pro residues" evidence="2">
    <location>
        <begin position="58"/>
        <end position="69"/>
    </location>
</feature>
<sequence length="673" mass="75521">MSSNRGEGAPRGGRGGMEMDDIPVVMEDALVDDASIPGLGLREMPSSQDSSPIAYSPPSSPPPPAPRSPPSMDVDDLVLGVSRPTISHVPQHASSRSAGSLSPPLGSDGVFPTGTMSPVGLPPSSGAATAPQRRRELSPDKKEEQQRRIERMKAGLLGRSSPAATAGFEAATPMEESERIRLLMKEREKLEKRVRSHVEHAEKMKETYHQLSDLYNKVRGDFTVLQRKDKKLQEMYNKMRDDFSGANKKLKDQDALIKEKLDKEIDIRANHEIALETIIQEHKKEVDEWRDKCGKAEMDASRAQEELEARKKQTAEREATLLNQLESLRRADAEKDSMVRTLEADLASLTRTLSEKERFTNSLLSQAEEKFRAELANLRNALRSAQEELENARNAALDESSRRTVEMEKLAAQGVEHEMKSLRLAEEVERLRQQVAANVERSRSSSIAEPGTQAKASPNDESHMTRSYGRAKSYDPIMQQLKSDKESLEAKLKQQQWVHEKKTKDIMAESLRLKSENEDLARSINDMRAELVSSTEGRDAEIANLRRELNQLKKSTEDVSSKVVRNPSSSEALSDEVRKERDRLRRQLDDVTVSLQSQKRQFESEVIRLKSELENTRDNSSVVEELIETKLKLAVLEDEKMALSQALRGEGGDGSKGSRRTPSRKSVKNLVVY</sequence>
<organism evidence="3">
    <name type="scientific">Compsopogon caeruleus</name>
    <dbReference type="NCBI Taxonomy" id="31354"/>
    <lineage>
        <taxon>Eukaryota</taxon>
        <taxon>Rhodophyta</taxon>
        <taxon>Compsopogonophyceae</taxon>
        <taxon>Compsopogonales</taxon>
        <taxon>Compsopogonaceae</taxon>
        <taxon>Compsopogon</taxon>
    </lineage>
</organism>
<evidence type="ECO:0000313" key="3">
    <source>
        <dbReference type="EMBL" id="CAD9234331.1"/>
    </source>
</evidence>
<reference evidence="3" key="1">
    <citation type="submission" date="2021-01" db="EMBL/GenBank/DDBJ databases">
        <authorList>
            <person name="Corre E."/>
            <person name="Pelletier E."/>
            <person name="Niang G."/>
            <person name="Scheremetjew M."/>
            <person name="Finn R."/>
            <person name="Kale V."/>
            <person name="Holt S."/>
            <person name="Cochrane G."/>
            <person name="Meng A."/>
            <person name="Brown T."/>
            <person name="Cohen L."/>
        </authorList>
    </citation>
    <scope>NUCLEOTIDE SEQUENCE</scope>
    <source>
        <strain evidence="3">SAG 36.94</strain>
    </source>
</reference>
<gene>
    <name evidence="3" type="ORF">CCAE0312_LOCUS6419</name>
</gene>
<proteinExistence type="predicted"/>
<dbReference type="EMBL" id="HBGH01011558">
    <property type="protein sequence ID" value="CAD9234331.1"/>
    <property type="molecule type" value="Transcribed_RNA"/>
</dbReference>
<feature type="region of interest" description="Disordered" evidence="2">
    <location>
        <begin position="437"/>
        <end position="467"/>
    </location>
</feature>
<feature type="region of interest" description="Disordered" evidence="2">
    <location>
        <begin position="646"/>
        <end position="673"/>
    </location>
</feature>
<feature type="region of interest" description="Disordered" evidence="2">
    <location>
        <begin position="1"/>
        <end position="176"/>
    </location>
</feature>
<feature type="coiled-coil region" evidence="1">
    <location>
        <begin position="279"/>
        <end position="331"/>
    </location>
</feature>
<dbReference type="AlphaFoldDB" id="A0A7S1TEQ9"/>
<protein>
    <submittedName>
        <fullName evidence="3">Uncharacterized protein</fullName>
    </submittedName>
</protein>
<accession>A0A7S1TEQ9</accession>
<feature type="region of interest" description="Disordered" evidence="2">
    <location>
        <begin position="558"/>
        <end position="578"/>
    </location>
</feature>
<evidence type="ECO:0000256" key="2">
    <source>
        <dbReference type="SAM" id="MobiDB-lite"/>
    </source>
</evidence>
<keyword evidence="1" id="KW-0175">Coiled coil</keyword>
<evidence type="ECO:0000256" key="1">
    <source>
        <dbReference type="SAM" id="Coils"/>
    </source>
</evidence>
<feature type="coiled-coil region" evidence="1">
    <location>
        <begin position="180"/>
        <end position="207"/>
    </location>
</feature>